<keyword evidence="3" id="KW-1185">Reference proteome</keyword>
<evidence type="ECO:0000256" key="1">
    <source>
        <dbReference type="SAM" id="MobiDB-lite"/>
    </source>
</evidence>
<dbReference type="Proteomes" id="UP000622890">
    <property type="component" value="Unassembled WGS sequence"/>
</dbReference>
<accession>A0A934SSV5</accession>
<dbReference type="EMBL" id="JAEPBG010000003">
    <property type="protein sequence ID" value="MBK4734992.1"/>
    <property type="molecule type" value="Genomic_DNA"/>
</dbReference>
<reference evidence="2" key="1">
    <citation type="submission" date="2021-01" db="EMBL/GenBank/DDBJ databases">
        <title>Genome sequence of strain Noviherbaspirillum sp. DKR-6.</title>
        <authorList>
            <person name="Chaudhary D.K."/>
        </authorList>
    </citation>
    <scope>NUCLEOTIDE SEQUENCE</scope>
    <source>
        <strain evidence="2">DKR-6</strain>
    </source>
</reference>
<evidence type="ECO:0000313" key="3">
    <source>
        <dbReference type="Proteomes" id="UP000622890"/>
    </source>
</evidence>
<dbReference type="AlphaFoldDB" id="A0A934SSV5"/>
<comment type="caution">
    <text evidence="2">The sequence shown here is derived from an EMBL/GenBank/DDBJ whole genome shotgun (WGS) entry which is preliminary data.</text>
</comment>
<dbReference type="RefSeq" id="WP_200591757.1">
    <property type="nucleotide sequence ID" value="NZ_JAEPBG010000003.1"/>
</dbReference>
<name>A0A934SSV5_9BURK</name>
<protein>
    <submittedName>
        <fullName evidence="2">Uncharacterized protein</fullName>
    </submittedName>
</protein>
<feature type="region of interest" description="Disordered" evidence="1">
    <location>
        <begin position="1"/>
        <end position="20"/>
    </location>
</feature>
<sequence length="68" mass="7484">MRAGKASDETPLVTSTLETSADECSIEERCTGSELSDASAHGLNERVAIPRLYDGREFMFRMVKAFAQ</sequence>
<gene>
    <name evidence="2" type="ORF">JJB74_10270</name>
</gene>
<organism evidence="2 3">
    <name type="scientific">Noviherbaspirillum pedocola</name>
    <dbReference type="NCBI Taxonomy" id="2801341"/>
    <lineage>
        <taxon>Bacteria</taxon>
        <taxon>Pseudomonadati</taxon>
        <taxon>Pseudomonadota</taxon>
        <taxon>Betaproteobacteria</taxon>
        <taxon>Burkholderiales</taxon>
        <taxon>Oxalobacteraceae</taxon>
        <taxon>Noviherbaspirillum</taxon>
    </lineage>
</organism>
<evidence type="ECO:0000313" key="2">
    <source>
        <dbReference type="EMBL" id="MBK4734992.1"/>
    </source>
</evidence>
<proteinExistence type="predicted"/>